<dbReference type="Proteomes" id="UP000261620">
    <property type="component" value="Unplaced"/>
</dbReference>
<reference evidence="3" key="2">
    <citation type="submission" date="2025-09" db="UniProtKB">
        <authorList>
            <consortium name="Ensembl"/>
        </authorList>
    </citation>
    <scope>IDENTIFICATION</scope>
</reference>
<dbReference type="SMART" id="SM00245">
    <property type="entry name" value="TSPc"/>
    <property type="match status" value="2"/>
</dbReference>
<dbReference type="InterPro" id="IPR029045">
    <property type="entry name" value="ClpP/crotonase-like_dom_sf"/>
</dbReference>
<dbReference type="Gene3D" id="3.90.226.10">
    <property type="entry name" value="2-enoyl-CoA Hydratase, Chain A, domain 1"/>
    <property type="match status" value="2"/>
</dbReference>
<dbReference type="PANTHER" id="PTHR11261:SF3">
    <property type="entry name" value="RETINOL-BINDING PROTEIN 3"/>
    <property type="match status" value="1"/>
</dbReference>
<dbReference type="SUPFAM" id="SSF52096">
    <property type="entry name" value="ClpP/crotonase"/>
    <property type="match status" value="2"/>
</dbReference>
<dbReference type="InterPro" id="IPR005151">
    <property type="entry name" value="Tail-specific_protease"/>
</dbReference>
<dbReference type="OMA" id="IVMDNYC"/>
<accession>A0A3Q3W082</accession>
<dbReference type="STRING" id="94237.ENSMMOP00000004827"/>
<dbReference type="PANTHER" id="PTHR11261">
    <property type="entry name" value="INTERPHOTORECEPTOR RETINOID-BINDING PROTEIN"/>
    <property type="match status" value="1"/>
</dbReference>
<evidence type="ECO:0000313" key="3">
    <source>
        <dbReference type="Ensembl" id="ENSMMOP00000004827.1"/>
    </source>
</evidence>
<proteinExistence type="predicted"/>
<evidence type="ECO:0000256" key="1">
    <source>
        <dbReference type="SAM" id="SignalP"/>
    </source>
</evidence>
<organism evidence="3 4">
    <name type="scientific">Mola mola</name>
    <name type="common">Ocean sunfish</name>
    <name type="synonym">Tetraodon mola</name>
    <dbReference type="NCBI Taxonomy" id="94237"/>
    <lineage>
        <taxon>Eukaryota</taxon>
        <taxon>Metazoa</taxon>
        <taxon>Chordata</taxon>
        <taxon>Craniata</taxon>
        <taxon>Vertebrata</taxon>
        <taxon>Euteleostomi</taxon>
        <taxon>Actinopterygii</taxon>
        <taxon>Neopterygii</taxon>
        <taxon>Teleostei</taxon>
        <taxon>Neoteleostei</taxon>
        <taxon>Acanthomorphata</taxon>
        <taxon>Eupercaria</taxon>
        <taxon>Tetraodontiformes</taxon>
        <taxon>Molidae</taxon>
        <taxon>Mola</taxon>
    </lineage>
</organism>
<sequence>MAKALIVVASLLALGNNFFINAAFAPSLIVDMAKIVMDNYCLPERLQGMKEAIGAATSNTEIFNIPDGESLAQVLTAGVQGTINDPRLMVSFEPNYVPAAPVKMPPLPPEQLIAVLQTSIKLDVLEGNIGYLRIDHILGEEVAEKVGPLLLDLVWNKILPTSALIFDLRYTGSGDISGIPYIVSYFTEAESLIHIDSIYDRPSNTTTKLFSLSTLLGQRYDITKPVIILTSKNTRGIAEDVAYCLQNLKRATIVGEKTAGGSVKLDKFKVGNTDFYVTLPTAKSINPITGTTWEITGVTPDMEVSAEDAIATAIKIVNLRAQVPAIIEGSATLIADNYAFEDVGANVAEKLRGLLANGEYNTVVSKESLEAKLSADLNTLSGDKSLKTTKNTPPLPAMNYSPEMYIELIKVSFHTDVFENNVGYLRFDMFGDFEEVNAIAQIIVEQVWNKVVNTDAMIIDLRNNVGGPTTAIAGFCSYFFDADKEIVLDKLHDRPSGTTTELRTLSQLTGVRYGSKKSLIILTSGATAGAAEEFVYIMKKLGRAMIVGETTAGATHPPQMFRVSETDIFLSIPTIHSDAAAGVAWEGTGITPHIPVSAEAALGTAKGILNKHIAGQK</sequence>
<evidence type="ECO:0000259" key="2">
    <source>
        <dbReference type="SMART" id="SM00245"/>
    </source>
</evidence>
<reference evidence="3" key="1">
    <citation type="submission" date="2025-08" db="UniProtKB">
        <authorList>
            <consortium name="Ensembl"/>
        </authorList>
    </citation>
    <scope>IDENTIFICATION</scope>
</reference>
<evidence type="ECO:0000313" key="4">
    <source>
        <dbReference type="Proteomes" id="UP000261620"/>
    </source>
</evidence>
<dbReference type="GO" id="GO:0008236">
    <property type="term" value="F:serine-type peptidase activity"/>
    <property type="evidence" value="ECO:0007669"/>
    <property type="project" value="InterPro"/>
</dbReference>
<feature type="domain" description="Tail specific protease" evidence="2">
    <location>
        <begin position="401"/>
        <end position="597"/>
    </location>
</feature>
<dbReference type="GO" id="GO:0006508">
    <property type="term" value="P:proteolysis"/>
    <property type="evidence" value="ECO:0007669"/>
    <property type="project" value="InterPro"/>
</dbReference>
<feature type="chain" id="PRO_5018631137" description="Tail specific protease domain-containing protein" evidence="1">
    <location>
        <begin position="18"/>
        <end position="617"/>
    </location>
</feature>
<dbReference type="Pfam" id="PF11918">
    <property type="entry name" value="Peptidase_S41_N"/>
    <property type="match status" value="2"/>
</dbReference>
<feature type="domain" description="Tail specific protease" evidence="2">
    <location>
        <begin position="108"/>
        <end position="305"/>
    </location>
</feature>
<dbReference type="AlphaFoldDB" id="A0A3Q3W082"/>
<feature type="signal peptide" evidence="1">
    <location>
        <begin position="1"/>
        <end position="17"/>
    </location>
</feature>
<protein>
    <recommendedName>
        <fullName evidence="2">Tail specific protease domain-containing protein</fullName>
    </recommendedName>
</protein>
<dbReference type="Ensembl" id="ENSMMOT00000004913.1">
    <property type="protein sequence ID" value="ENSMMOP00000004827.1"/>
    <property type="gene ID" value="ENSMMOG00000003856.1"/>
</dbReference>
<name>A0A3Q3W082_MOLML</name>
<dbReference type="GO" id="GO:0019841">
    <property type="term" value="F:retinol binding"/>
    <property type="evidence" value="ECO:0007669"/>
    <property type="project" value="TreeGrafter"/>
</dbReference>
<keyword evidence="1" id="KW-0732">Signal</keyword>
<dbReference type="Gene3D" id="3.30.750.44">
    <property type="match status" value="2"/>
</dbReference>
<dbReference type="Pfam" id="PF03572">
    <property type="entry name" value="Peptidase_S41"/>
    <property type="match status" value="2"/>
</dbReference>
<dbReference type="CDD" id="cd07563">
    <property type="entry name" value="Peptidase_S41_IRBP"/>
    <property type="match status" value="2"/>
</dbReference>
<keyword evidence="4" id="KW-1185">Reference proteome</keyword>